<dbReference type="RefSeq" id="WP_249309212.1">
    <property type="nucleotide sequence ID" value="NZ_JACRSZ010000013.1"/>
</dbReference>
<keyword evidence="1" id="KW-0732">Signal</keyword>
<dbReference type="PANTHER" id="PTHR43649:SF14">
    <property type="entry name" value="BLR3389 PROTEIN"/>
    <property type="match status" value="1"/>
</dbReference>
<feature type="signal peptide" evidence="1">
    <location>
        <begin position="1"/>
        <end position="25"/>
    </location>
</feature>
<evidence type="ECO:0000313" key="3">
    <source>
        <dbReference type="Proteomes" id="UP000657421"/>
    </source>
</evidence>
<feature type="chain" id="PRO_5045521302" evidence="1">
    <location>
        <begin position="26"/>
        <end position="422"/>
    </location>
</feature>
<name>A0ABR7NBS8_9FIRM</name>
<dbReference type="PANTHER" id="PTHR43649">
    <property type="entry name" value="ARABINOSE-BINDING PROTEIN-RELATED"/>
    <property type="match status" value="1"/>
</dbReference>
<proteinExistence type="predicted"/>
<evidence type="ECO:0000313" key="2">
    <source>
        <dbReference type="EMBL" id="MBC8573857.1"/>
    </source>
</evidence>
<organism evidence="2 3">
    <name type="scientific">Jingyaoa shaoxingensis</name>
    <dbReference type="NCBI Taxonomy" id="2763671"/>
    <lineage>
        <taxon>Bacteria</taxon>
        <taxon>Bacillati</taxon>
        <taxon>Bacillota</taxon>
        <taxon>Clostridia</taxon>
        <taxon>Lachnospirales</taxon>
        <taxon>Lachnospiraceae</taxon>
        <taxon>Jingyaoa</taxon>
    </lineage>
</organism>
<reference evidence="2 3" key="1">
    <citation type="submission" date="2020-08" db="EMBL/GenBank/DDBJ databases">
        <title>Genome public.</title>
        <authorList>
            <person name="Liu C."/>
            <person name="Sun Q."/>
        </authorList>
    </citation>
    <scope>NUCLEOTIDE SEQUENCE [LARGE SCALE GENOMIC DNA]</scope>
    <source>
        <strain evidence="2 3">NSJ-46</strain>
    </source>
</reference>
<dbReference type="SUPFAM" id="SSF53850">
    <property type="entry name" value="Periplasmic binding protein-like II"/>
    <property type="match status" value="1"/>
</dbReference>
<evidence type="ECO:0000256" key="1">
    <source>
        <dbReference type="SAM" id="SignalP"/>
    </source>
</evidence>
<protein>
    <submittedName>
        <fullName evidence="2">Extracellular solute-binding protein</fullName>
    </submittedName>
</protein>
<sequence>MKKRVVALCTIAALAMGSMSVTALADDAEKITISMWHTWPEGNGGTAAAFAKTMEQVQEKFPEVEFVMDAVADSGDSYKTKLKTAAAGNELPDIFYTWGGGFSETWVDAGKVLCLDDYTSDETKDKFISGSDAFFTYDEKLYGYPLRTNVGVLYCNKAMFDEAGIEIPTTFDELLDAVKAFNEQGTVPFALGGKNPADIAWWTDQLTQRTAGADYVNQILNGEATYDTEADLQAAELFKELVDAGAFDAGAASTSRDEAYTLFASGLYPMYFCGSWYCANVMDSEVKDDVIVVNFPAVDGAAGAATEFLGGADQTFMINSEVENPEKVVEVYAYMCETLSENVFLGGAGLPAWKTDVDVSQIENTLLVSVYDLYKDCSGINLWWDNALLAEQATEHLDTASKLFLGNITPEEYVSMNTEIMQ</sequence>
<gene>
    <name evidence="2" type="ORF">H8716_12295</name>
</gene>
<dbReference type="InterPro" id="IPR050490">
    <property type="entry name" value="Bact_solute-bd_prot1"/>
</dbReference>
<dbReference type="Proteomes" id="UP000657421">
    <property type="component" value="Unassembled WGS sequence"/>
</dbReference>
<comment type="caution">
    <text evidence="2">The sequence shown here is derived from an EMBL/GenBank/DDBJ whole genome shotgun (WGS) entry which is preliminary data.</text>
</comment>
<keyword evidence="3" id="KW-1185">Reference proteome</keyword>
<accession>A0ABR7NBS8</accession>
<dbReference type="Gene3D" id="3.40.190.10">
    <property type="entry name" value="Periplasmic binding protein-like II"/>
    <property type="match status" value="2"/>
</dbReference>
<dbReference type="InterPro" id="IPR006059">
    <property type="entry name" value="SBP"/>
</dbReference>
<dbReference type="Pfam" id="PF01547">
    <property type="entry name" value="SBP_bac_1"/>
    <property type="match status" value="1"/>
</dbReference>
<dbReference type="EMBL" id="JACRSZ010000013">
    <property type="protein sequence ID" value="MBC8573857.1"/>
    <property type="molecule type" value="Genomic_DNA"/>
</dbReference>